<dbReference type="FunFam" id="1.10.472.10:FF:000001">
    <property type="entry name" value="G2/mitotic-specific cyclin"/>
    <property type="match status" value="1"/>
</dbReference>
<evidence type="ECO:0000256" key="2">
    <source>
        <dbReference type="ARBA" id="ARBA00023127"/>
    </source>
</evidence>
<dbReference type="InterPro" id="IPR004367">
    <property type="entry name" value="Cyclin_C-dom"/>
</dbReference>
<organism evidence="7 8">
    <name type="scientific">Rhynchophorus ferrugineus</name>
    <name type="common">Red palm weevil</name>
    <name type="synonym">Curculio ferrugineus</name>
    <dbReference type="NCBI Taxonomy" id="354439"/>
    <lineage>
        <taxon>Eukaryota</taxon>
        <taxon>Metazoa</taxon>
        <taxon>Ecdysozoa</taxon>
        <taxon>Arthropoda</taxon>
        <taxon>Hexapoda</taxon>
        <taxon>Insecta</taxon>
        <taxon>Pterygota</taxon>
        <taxon>Neoptera</taxon>
        <taxon>Endopterygota</taxon>
        <taxon>Coleoptera</taxon>
        <taxon>Polyphaga</taxon>
        <taxon>Cucujiformia</taxon>
        <taxon>Curculionidae</taxon>
        <taxon>Dryophthorinae</taxon>
        <taxon>Rhynchophorus</taxon>
    </lineage>
</organism>
<feature type="domain" description="Cyclin C-terminal" evidence="6">
    <location>
        <begin position="217"/>
        <end position="335"/>
    </location>
</feature>
<dbReference type="GO" id="GO:0005634">
    <property type="term" value="C:nucleus"/>
    <property type="evidence" value="ECO:0007669"/>
    <property type="project" value="UniProtKB-ARBA"/>
</dbReference>
<dbReference type="Proteomes" id="UP000625711">
    <property type="component" value="Unassembled WGS sequence"/>
</dbReference>
<dbReference type="EMBL" id="JAACXV010000082">
    <property type="protein sequence ID" value="KAF7284133.1"/>
    <property type="molecule type" value="Genomic_DNA"/>
</dbReference>
<evidence type="ECO:0000313" key="8">
    <source>
        <dbReference type="Proteomes" id="UP000625711"/>
    </source>
</evidence>
<dbReference type="Pfam" id="PF02984">
    <property type="entry name" value="Cyclin_C"/>
    <property type="match status" value="1"/>
</dbReference>
<protein>
    <submittedName>
        <fullName evidence="7">Uncharacterized protein</fullName>
    </submittedName>
</protein>
<dbReference type="InterPro" id="IPR006671">
    <property type="entry name" value="Cyclin_N"/>
</dbReference>
<proteinExistence type="inferred from homology"/>
<dbReference type="Pfam" id="PF00134">
    <property type="entry name" value="Cyclin_N"/>
    <property type="match status" value="1"/>
</dbReference>
<feature type="domain" description="Cyclin-like" evidence="5">
    <location>
        <begin position="221"/>
        <end position="304"/>
    </location>
</feature>
<dbReference type="OrthoDB" id="5590282at2759"/>
<dbReference type="InterPro" id="IPR039361">
    <property type="entry name" value="Cyclin"/>
</dbReference>
<name>A0A834ISA6_RHYFE</name>
<evidence type="ECO:0000256" key="1">
    <source>
        <dbReference type="ARBA" id="ARBA00022618"/>
    </source>
</evidence>
<evidence type="ECO:0000256" key="4">
    <source>
        <dbReference type="RuleBase" id="RU000383"/>
    </source>
</evidence>
<dbReference type="PROSITE" id="PS00292">
    <property type="entry name" value="CYCLINS"/>
    <property type="match status" value="1"/>
</dbReference>
<keyword evidence="2 4" id="KW-0195">Cyclin</keyword>
<gene>
    <name evidence="7" type="ORF">GWI33_022491</name>
</gene>
<dbReference type="AlphaFoldDB" id="A0A834ISA6"/>
<dbReference type="SMART" id="SM00385">
    <property type="entry name" value="CYCLIN"/>
    <property type="match status" value="2"/>
</dbReference>
<evidence type="ECO:0000256" key="3">
    <source>
        <dbReference type="ARBA" id="ARBA00023306"/>
    </source>
</evidence>
<dbReference type="SMART" id="SM01332">
    <property type="entry name" value="Cyclin_C"/>
    <property type="match status" value="1"/>
</dbReference>
<comment type="similarity">
    <text evidence="4">Belongs to the cyclin family.</text>
</comment>
<comment type="caution">
    <text evidence="7">The sequence shown here is derived from an EMBL/GenBank/DDBJ whole genome shotgun (WGS) entry which is preliminary data.</text>
</comment>
<keyword evidence="3" id="KW-0131">Cell cycle</keyword>
<dbReference type="GO" id="GO:0051301">
    <property type="term" value="P:cell division"/>
    <property type="evidence" value="ECO:0007669"/>
    <property type="project" value="UniProtKB-KW"/>
</dbReference>
<dbReference type="SUPFAM" id="SSF47954">
    <property type="entry name" value="Cyclin-like"/>
    <property type="match status" value="2"/>
</dbReference>
<evidence type="ECO:0000259" key="5">
    <source>
        <dbReference type="SMART" id="SM00385"/>
    </source>
</evidence>
<sequence>MKDFSYQKKCTTENRGVLQPFSNGVRIELNQLKSHIEHEIEDKIQDILETDNLNEDILKIDVHGKNDDLKDEQEMPKKLLFVSEYRKDIWKYLNNLEETFPFPKSKYMLKQTDLSWNTRSVLIDWLSSVAEEYKLCHETFHLSVNYIDRFLNQIAVVRNKFQLVGAAAMLLAGKMEEIYPIDVKEWSYLTGDSFTPKQILKMEQLIAKILKFRMQPPTMCTFIEHFCQEHRLDMKTMHLAMYISELVLLEGDEYLNHMPSKLAASCIVLARYTLSKEHIWPRKFKETSGYTLRQLSPLVHKQQRTFKDSPHKEQQAIQSKYKNEKYCQVALLQPRKLLMEDLDDIE</sequence>
<dbReference type="InterPro" id="IPR013763">
    <property type="entry name" value="Cyclin-like_dom"/>
</dbReference>
<dbReference type="Gene3D" id="1.10.472.10">
    <property type="entry name" value="Cyclin-like"/>
    <property type="match status" value="2"/>
</dbReference>
<dbReference type="InterPro" id="IPR036915">
    <property type="entry name" value="Cyclin-like_sf"/>
</dbReference>
<dbReference type="InterPro" id="IPR048258">
    <property type="entry name" value="Cyclins_cyclin-box"/>
</dbReference>
<keyword evidence="1" id="KW-0132">Cell division</keyword>
<reference evidence="7" key="1">
    <citation type="submission" date="2020-08" db="EMBL/GenBank/DDBJ databases">
        <title>Genome sequencing and assembly of the red palm weevil Rhynchophorus ferrugineus.</title>
        <authorList>
            <person name="Dias G.B."/>
            <person name="Bergman C.M."/>
            <person name="Manee M."/>
        </authorList>
    </citation>
    <scope>NUCLEOTIDE SEQUENCE</scope>
    <source>
        <strain evidence="7">AA-2017</strain>
        <tissue evidence="7">Whole larva</tissue>
    </source>
</reference>
<dbReference type="PANTHER" id="PTHR10177">
    <property type="entry name" value="CYCLINS"/>
    <property type="match status" value="1"/>
</dbReference>
<keyword evidence="8" id="KW-1185">Reference proteome</keyword>
<feature type="domain" description="Cyclin-like" evidence="5">
    <location>
        <begin position="124"/>
        <end position="208"/>
    </location>
</feature>
<evidence type="ECO:0000313" key="7">
    <source>
        <dbReference type="EMBL" id="KAF7284133.1"/>
    </source>
</evidence>
<accession>A0A834ISA6</accession>
<dbReference type="GO" id="GO:0000278">
    <property type="term" value="P:mitotic cell cycle"/>
    <property type="evidence" value="ECO:0007669"/>
    <property type="project" value="UniProtKB-ARBA"/>
</dbReference>
<evidence type="ECO:0000259" key="6">
    <source>
        <dbReference type="SMART" id="SM01332"/>
    </source>
</evidence>